<sequence>MDLPTVTFVGIRATNKLTQLMPSVVTYCKRKDISNLFSSV</sequence>
<reference evidence="1" key="1">
    <citation type="journal article" date="2020" name="Nature">
        <title>Giant virus diversity and host interactions through global metagenomics.</title>
        <authorList>
            <person name="Schulz F."/>
            <person name="Roux S."/>
            <person name="Paez-Espino D."/>
            <person name="Jungbluth S."/>
            <person name="Walsh D.A."/>
            <person name="Denef V.J."/>
            <person name="McMahon K.D."/>
            <person name="Konstantinidis K.T."/>
            <person name="Eloe-Fadrosh E.A."/>
            <person name="Kyrpides N.C."/>
            <person name="Woyke T."/>
        </authorList>
    </citation>
    <scope>NUCLEOTIDE SEQUENCE</scope>
    <source>
        <strain evidence="1">GVMAG-M-3300024510-1</strain>
    </source>
</reference>
<name>A0A6C0IXE3_9ZZZZ</name>
<accession>A0A6C0IXE3</accession>
<evidence type="ECO:0000313" key="1">
    <source>
        <dbReference type="EMBL" id="QHT97105.1"/>
    </source>
</evidence>
<dbReference type="EMBL" id="MN740272">
    <property type="protein sequence ID" value="QHT97105.1"/>
    <property type="molecule type" value="Genomic_DNA"/>
</dbReference>
<dbReference type="AlphaFoldDB" id="A0A6C0IXE3"/>
<proteinExistence type="predicted"/>
<organism evidence="1">
    <name type="scientific">viral metagenome</name>
    <dbReference type="NCBI Taxonomy" id="1070528"/>
    <lineage>
        <taxon>unclassified sequences</taxon>
        <taxon>metagenomes</taxon>
        <taxon>organismal metagenomes</taxon>
    </lineage>
</organism>
<protein>
    <submittedName>
        <fullName evidence="1">Uncharacterized protein</fullName>
    </submittedName>
</protein>